<dbReference type="InParanoid" id="H2XWQ9"/>
<dbReference type="Ensembl" id="ENSCINT00000036559.1">
    <property type="protein sequence ID" value="ENSCINP00000034093.1"/>
    <property type="gene ID" value="ENSCING00000023056.1"/>
</dbReference>
<gene>
    <name evidence="3" type="primary">LOC100179055</name>
</gene>
<protein>
    <submittedName>
        <fullName evidence="3">Uncharacterized LOC100179055</fullName>
    </submittedName>
</protein>
<organism evidence="3 4">
    <name type="scientific">Ciona intestinalis</name>
    <name type="common">Transparent sea squirt</name>
    <name type="synonym">Ascidia intestinalis</name>
    <dbReference type="NCBI Taxonomy" id="7719"/>
    <lineage>
        <taxon>Eukaryota</taxon>
        <taxon>Metazoa</taxon>
        <taxon>Chordata</taxon>
        <taxon>Tunicata</taxon>
        <taxon>Ascidiacea</taxon>
        <taxon>Phlebobranchia</taxon>
        <taxon>Cionidae</taxon>
        <taxon>Ciona</taxon>
    </lineage>
</organism>
<accession>H2XWQ9</accession>
<reference evidence="4" key="1">
    <citation type="journal article" date="2002" name="Science">
        <title>The draft genome of Ciona intestinalis: insights into chordate and vertebrate origins.</title>
        <authorList>
            <person name="Dehal P."/>
            <person name="Satou Y."/>
            <person name="Campbell R.K."/>
            <person name="Chapman J."/>
            <person name="Degnan B."/>
            <person name="De Tomaso A."/>
            <person name="Davidson B."/>
            <person name="Di Gregorio A."/>
            <person name="Gelpke M."/>
            <person name="Goodstein D.M."/>
            <person name="Harafuji N."/>
            <person name="Hastings K.E."/>
            <person name="Ho I."/>
            <person name="Hotta K."/>
            <person name="Huang W."/>
            <person name="Kawashima T."/>
            <person name="Lemaire P."/>
            <person name="Martinez D."/>
            <person name="Meinertzhagen I.A."/>
            <person name="Necula S."/>
            <person name="Nonaka M."/>
            <person name="Putnam N."/>
            <person name="Rash S."/>
            <person name="Saiga H."/>
            <person name="Satake M."/>
            <person name="Terry A."/>
            <person name="Yamada L."/>
            <person name="Wang H.G."/>
            <person name="Awazu S."/>
            <person name="Azumi K."/>
            <person name="Boore J."/>
            <person name="Branno M."/>
            <person name="Chin-Bow S."/>
            <person name="DeSantis R."/>
            <person name="Doyle S."/>
            <person name="Francino P."/>
            <person name="Keys D.N."/>
            <person name="Haga S."/>
            <person name="Hayashi H."/>
            <person name="Hino K."/>
            <person name="Imai K.S."/>
            <person name="Inaba K."/>
            <person name="Kano S."/>
            <person name="Kobayashi K."/>
            <person name="Kobayashi M."/>
            <person name="Lee B.I."/>
            <person name="Makabe K.W."/>
            <person name="Manohar C."/>
            <person name="Matassi G."/>
            <person name="Medina M."/>
            <person name="Mochizuki Y."/>
            <person name="Mount S."/>
            <person name="Morishita T."/>
            <person name="Miura S."/>
            <person name="Nakayama A."/>
            <person name="Nishizaka S."/>
            <person name="Nomoto H."/>
            <person name="Ohta F."/>
            <person name="Oishi K."/>
            <person name="Rigoutsos I."/>
            <person name="Sano M."/>
            <person name="Sasaki A."/>
            <person name="Sasakura Y."/>
            <person name="Shoguchi E."/>
            <person name="Shin-i T."/>
            <person name="Spagnuolo A."/>
            <person name="Stainier D."/>
            <person name="Suzuki M.M."/>
            <person name="Tassy O."/>
            <person name="Takatori N."/>
            <person name="Tokuoka M."/>
            <person name="Yagi K."/>
            <person name="Yoshizaki F."/>
            <person name="Wada S."/>
            <person name="Zhang C."/>
            <person name="Hyatt P.D."/>
            <person name="Larimer F."/>
            <person name="Detter C."/>
            <person name="Doggett N."/>
            <person name="Glavina T."/>
            <person name="Hawkins T."/>
            <person name="Richardson P."/>
            <person name="Lucas S."/>
            <person name="Kohara Y."/>
            <person name="Levine M."/>
            <person name="Satoh N."/>
            <person name="Rokhsar D.S."/>
        </authorList>
    </citation>
    <scope>NUCLEOTIDE SEQUENCE [LARGE SCALE GENOMIC DNA]</scope>
</reference>
<dbReference type="GeneTree" id="ENSGT00390000015403"/>
<feature type="transmembrane region" description="Helical" evidence="2">
    <location>
        <begin position="206"/>
        <end position="225"/>
    </location>
</feature>
<feature type="transmembrane region" description="Helical" evidence="2">
    <location>
        <begin position="117"/>
        <end position="139"/>
    </location>
</feature>
<dbReference type="KEGG" id="cin:100179055"/>
<dbReference type="AlphaFoldDB" id="H2XWQ9"/>
<dbReference type="HOGENOM" id="CLU_1102457_0_0_1"/>
<keyword evidence="2" id="KW-0472">Membrane</keyword>
<reference evidence="3" key="4">
    <citation type="submission" date="2025-09" db="UniProtKB">
        <authorList>
            <consortium name="Ensembl"/>
        </authorList>
    </citation>
    <scope>IDENTIFICATION</scope>
</reference>
<dbReference type="GeneID" id="100179055"/>
<dbReference type="RefSeq" id="XP_002127011.1">
    <property type="nucleotide sequence ID" value="XM_002126975.4"/>
</dbReference>
<evidence type="ECO:0000256" key="1">
    <source>
        <dbReference type="SAM" id="MobiDB-lite"/>
    </source>
</evidence>
<feature type="region of interest" description="Disordered" evidence="1">
    <location>
        <begin position="230"/>
        <end position="252"/>
    </location>
</feature>
<sequence length="252" mass="27692">MDEKTRYRLLAVICTILSGSQIIFGVVALFDPEWLVFQNTTLAFVERFQNPVNPDKGQIRDALSGNDSAIQVVPTALPTNLAVEPVNVIYLRAAIGLLETVINGDEIFENREGLKGVVGFIMVSLLASLFSLAHSISILMEEYCPKCSKCCQMNRKKCRSCMEKIIEKLNSISKGNYSAGVSAGVADAMFAYTTDDLVKGTFGSGFILMAVSSGMTVFTLFISFFNDKPSDEDQPTRSGQRRQGRNVDDSRI</sequence>
<evidence type="ECO:0000313" key="4">
    <source>
        <dbReference type="Proteomes" id="UP000008144"/>
    </source>
</evidence>
<reference evidence="3" key="2">
    <citation type="journal article" date="2008" name="Genome Biol.">
        <title>Improved genome assembly and evidence-based global gene model set for the chordate Ciona intestinalis: new insight into intron and operon populations.</title>
        <authorList>
            <person name="Satou Y."/>
            <person name="Mineta K."/>
            <person name="Ogasawara M."/>
            <person name="Sasakura Y."/>
            <person name="Shoguchi E."/>
            <person name="Ueno K."/>
            <person name="Yamada L."/>
            <person name="Matsumoto J."/>
            <person name="Wasserscheid J."/>
            <person name="Dewar K."/>
            <person name="Wiley G.B."/>
            <person name="Macmil S.L."/>
            <person name="Roe B.A."/>
            <person name="Zeller R.W."/>
            <person name="Hastings K.E."/>
            <person name="Lemaire P."/>
            <person name="Lindquist E."/>
            <person name="Endo T."/>
            <person name="Hotta K."/>
            <person name="Inaba K."/>
        </authorList>
    </citation>
    <scope>NUCLEOTIDE SEQUENCE [LARGE SCALE GENOMIC DNA]</scope>
    <source>
        <strain evidence="3">wild type</strain>
    </source>
</reference>
<keyword evidence="4" id="KW-1185">Reference proteome</keyword>
<name>H2XWQ9_CIOIN</name>
<keyword evidence="2" id="KW-1133">Transmembrane helix</keyword>
<proteinExistence type="predicted"/>
<feature type="transmembrane region" description="Helical" evidence="2">
    <location>
        <begin position="7"/>
        <end position="30"/>
    </location>
</feature>
<keyword evidence="2" id="KW-0812">Transmembrane</keyword>
<dbReference type="Proteomes" id="UP000008144">
    <property type="component" value="Chromosome 11"/>
</dbReference>
<dbReference type="EMBL" id="EAAA01000758">
    <property type="status" value="NOT_ANNOTATED_CDS"/>
    <property type="molecule type" value="Genomic_DNA"/>
</dbReference>
<evidence type="ECO:0000256" key="2">
    <source>
        <dbReference type="SAM" id="Phobius"/>
    </source>
</evidence>
<accession>A0A1W2WD31</accession>
<reference evidence="3" key="3">
    <citation type="submission" date="2025-08" db="UniProtKB">
        <authorList>
            <consortium name="Ensembl"/>
        </authorList>
    </citation>
    <scope>IDENTIFICATION</scope>
</reference>
<evidence type="ECO:0000313" key="3">
    <source>
        <dbReference type="Ensembl" id="ENSCINP00000034093.1"/>
    </source>
</evidence>